<sequence>MTQLFKTAALIFVIISVIISTQCEFILKGKVKKRNTIIKIENGFSPKCSSNVSIFENIDELRRIVFSSKYIFTGKISRVETRKRAVGKSKSVFKVLIK</sequence>
<dbReference type="AlphaFoldDB" id="A0A5E4QJT9"/>
<gene>
    <name evidence="1" type="ORF">LSINAPIS_LOCUS9399</name>
</gene>
<proteinExistence type="predicted"/>
<dbReference type="Proteomes" id="UP000324832">
    <property type="component" value="Unassembled WGS sequence"/>
</dbReference>
<dbReference type="EMBL" id="FZQP02003457">
    <property type="protein sequence ID" value="VVC98299.1"/>
    <property type="molecule type" value="Genomic_DNA"/>
</dbReference>
<evidence type="ECO:0000313" key="2">
    <source>
        <dbReference type="Proteomes" id="UP000324832"/>
    </source>
</evidence>
<organism evidence="1 2">
    <name type="scientific">Leptidea sinapis</name>
    <dbReference type="NCBI Taxonomy" id="189913"/>
    <lineage>
        <taxon>Eukaryota</taxon>
        <taxon>Metazoa</taxon>
        <taxon>Ecdysozoa</taxon>
        <taxon>Arthropoda</taxon>
        <taxon>Hexapoda</taxon>
        <taxon>Insecta</taxon>
        <taxon>Pterygota</taxon>
        <taxon>Neoptera</taxon>
        <taxon>Endopterygota</taxon>
        <taxon>Lepidoptera</taxon>
        <taxon>Glossata</taxon>
        <taxon>Ditrysia</taxon>
        <taxon>Papilionoidea</taxon>
        <taxon>Pieridae</taxon>
        <taxon>Dismorphiinae</taxon>
        <taxon>Leptidea</taxon>
    </lineage>
</organism>
<keyword evidence="2" id="KW-1185">Reference proteome</keyword>
<accession>A0A5E4QJT9</accession>
<name>A0A5E4QJT9_9NEOP</name>
<reference evidence="1 2" key="1">
    <citation type="submission" date="2017-07" db="EMBL/GenBank/DDBJ databases">
        <authorList>
            <person name="Talla V."/>
            <person name="Backstrom N."/>
        </authorList>
    </citation>
    <scope>NUCLEOTIDE SEQUENCE [LARGE SCALE GENOMIC DNA]</scope>
</reference>
<evidence type="ECO:0000313" key="1">
    <source>
        <dbReference type="EMBL" id="VVC98299.1"/>
    </source>
</evidence>
<protein>
    <submittedName>
        <fullName evidence="1">Uncharacterized protein</fullName>
    </submittedName>
</protein>